<name>A0A178MHY9_9PROT</name>
<gene>
    <name evidence="1" type="ORF">A6A05_15365</name>
</gene>
<proteinExistence type="predicted"/>
<evidence type="ECO:0000313" key="1">
    <source>
        <dbReference type="EMBL" id="OAN48322.1"/>
    </source>
</evidence>
<organism evidence="1 2">
    <name type="scientific">Magnetospirillum moscoviense</name>
    <dbReference type="NCBI Taxonomy" id="1437059"/>
    <lineage>
        <taxon>Bacteria</taxon>
        <taxon>Pseudomonadati</taxon>
        <taxon>Pseudomonadota</taxon>
        <taxon>Alphaproteobacteria</taxon>
        <taxon>Rhodospirillales</taxon>
        <taxon>Rhodospirillaceae</taxon>
        <taxon>Magnetospirillum</taxon>
    </lineage>
</organism>
<accession>A0A178MHY9</accession>
<sequence length="164" mass="18037">MRVAFYPCCARDIREPSLLLTGVVDEIIFCDIRSDLLAEWSRIAYALPSGTPKASFMAANALEAIQSIPKIDVLFYRRDSAGEGGSHLFVLGDQFLKRLAPKFPPEGGLIITDGSNTRGSNFERMTRTSGMEKHSRCFGPAAVQQFEAYGLKTIMVSVRSPNVS</sequence>
<comment type="caution">
    <text evidence="1">The sequence shown here is derived from an EMBL/GenBank/DDBJ whole genome shotgun (WGS) entry which is preliminary data.</text>
</comment>
<reference evidence="1 2" key="1">
    <citation type="submission" date="2016-04" db="EMBL/GenBank/DDBJ databases">
        <title>Draft genome sequence of freshwater magnetotactic bacteria Magnetospirillum marisnigri SP-1 and Magnetospirillum moscoviense BB-1.</title>
        <authorList>
            <person name="Koziaeva V."/>
            <person name="Dziuba M.V."/>
            <person name="Ivanov T.M."/>
            <person name="Kuznetsov B."/>
            <person name="Grouzdev D.S."/>
        </authorList>
    </citation>
    <scope>NUCLEOTIDE SEQUENCE [LARGE SCALE GENOMIC DNA]</scope>
    <source>
        <strain evidence="1 2">BB-1</strain>
    </source>
</reference>
<dbReference type="AlphaFoldDB" id="A0A178MHY9"/>
<evidence type="ECO:0000313" key="2">
    <source>
        <dbReference type="Proteomes" id="UP000078543"/>
    </source>
</evidence>
<dbReference type="Proteomes" id="UP000078543">
    <property type="component" value="Unassembled WGS sequence"/>
</dbReference>
<dbReference type="STRING" id="1437059.A6A05_15365"/>
<dbReference type="EMBL" id="LWQU01000162">
    <property type="protein sequence ID" value="OAN48322.1"/>
    <property type="molecule type" value="Genomic_DNA"/>
</dbReference>
<protein>
    <submittedName>
        <fullName evidence="1">Uncharacterized protein</fullName>
    </submittedName>
</protein>
<keyword evidence="2" id="KW-1185">Reference proteome</keyword>